<evidence type="ECO:0000313" key="2">
    <source>
        <dbReference type="EMBL" id="KRQ86180.1"/>
    </source>
</evidence>
<dbReference type="AlphaFoldDB" id="A0A0R3JYG0"/>
<dbReference type="PANTHER" id="PTHR21310:SF15">
    <property type="entry name" value="AMINOGLYCOSIDE PHOSPHOTRANSFERASE DOMAIN-CONTAINING PROTEIN"/>
    <property type="match status" value="1"/>
</dbReference>
<protein>
    <submittedName>
        <fullName evidence="2">Phosphotransferase enzyme family protein</fullName>
    </submittedName>
</protein>
<dbReference type="STRING" id="908809.ABG79_02021"/>
<organism evidence="2 3">
    <name type="scientific">Caloramator mitchellensis</name>
    <dbReference type="NCBI Taxonomy" id="908809"/>
    <lineage>
        <taxon>Bacteria</taxon>
        <taxon>Bacillati</taxon>
        <taxon>Bacillota</taxon>
        <taxon>Clostridia</taxon>
        <taxon>Eubacteriales</taxon>
        <taxon>Clostridiaceae</taxon>
        <taxon>Caloramator</taxon>
    </lineage>
</organism>
<dbReference type="InterPro" id="IPR002575">
    <property type="entry name" value="Aminoglycoside_PTrfase"/>
</dbReference>
<dbReference type="InterPro" id="IPR011009">
    <property type="entry name" value="Kinase-like_dom_sf"/>
</dbReference>
<dbReference type="InterPro" id="IPR051678">
    <property type="entry name" value="AGP_Transferase"/>
</dbReference>
<dbReference type="PANTHER" id="PTHR21310">
    <property type="entry name" value="AMINOGLYCOSIDE PHOSPHOTRANSFERASE-RELATED-RELATED"/>
    <property type="match status" value="1"/>
</dbReference>
<dbReference type="EMBL" id="LKHP01000014">
    <property type="protein sequence ID" value="KRQ86180.1"/>
    <property type="molecule type" value="Genomic_DNA"/>
</dbReference>
<reference evidence="2 3" key="1">
    <citation type="submission" date="2015-09" db="EMBL/GenBank/DDBJ databases">
        <title>Draft genome sequence of a Caloramator mitchellensis, a moderate thermophile from the Great Artesian Basin of Australia.</title>
        <authorList>
            <person name="Patel B.K."/>
        </authorList>
    </citation>
    <scope>NUCLEOTIDE SEQUENCE [LARGE SCALE GENOMIC DNA]</scope>
    <source>
        <strain evidence="2 3">VF08</strain>
    </source>
</reference>
<dbReference type="SUPFAM" id="SSF56112">
    <property type="entry name" value="Protein kinase-like (PK-like)"/>
    <property type="match status" value="1"/>
</dbReference>
<evidence type="ECO:0000313" key="3">
    <source>
        <dbReference type="Proteomes" id="UP000052015"/>
    </source>
</evidence>
<comment type="caution">
    <text evidence="2">The sequence shown here is derived from an EMBL/GenBank/DDBJ whole genome shotgun (WGS) entry which is preliminary data.</text>
</comment>
<proteinExistence type="predicted"/>
<evidence type="ECO:0000259" key="1">
    <source>
        <dbReference type="Pfam" id="PF01636"/>
    </source>
</evidence>
<dbReference type="Gene3D" id="3.90.1200.10">
    <property type="match status" value="1"/>
</dbReference>
<feature type="domain" description="Aminoglycoside phosphotransferase" evidence="1">
    <location>
        <begin position="55"/>
        <end position="246"/>
    </location>
</feature>
<dbReference type="GO" id="GO:0016740">
    <property type="term" value="F:transferase activity"/>
    <property type="evidence" value="ECO:0007669"/>
    <property type="project" value="UniProtKB-KW"/>
</dbReference>
<keyword evidence="2" id="KW-0808">Transferase</keyword>
<sequence>MYSKENIIDIIESILKIKVVKIIPIGHHELNRHCVYIVYFEKLNPIVFKIFCVKNRINREIASLNLLKYTNVKSPKFFIHGILNDGNEWMIYDYIDGVSLDSILERLSQNELNTLFIQVGEELGKIHAVKKFDFYGNWDASGNSINNIKSYYEYFIRSVEMQICELILQEFDDKRFLLDVADKIRKNYSLIKAINESRLCHNDFDGRNILVLCQKDQCNVNGIVDFEQSFPGNKEMDIARLYFRYFLENLELEKSFFKGYNKWGIINIVVLIQFFLKD</sequence>
<keyword evidence="3" id="KW-1185">Reference proteome</keyword>
<gene>
    <name evidence="2" type="ORF">ABG79_02021</name>
</gene>
<dbReference type="Proteomes" id="UP000052015">
    <property type="component" value="Unassembled WGS sequence"/>
</dbReference>
<name>A0A0R3JYG0_CALMK</name>
<accession>A0A0R3JYG0</accession>
<dbReference type="Pfam" id="PF01636">
    <property type="entry name" value="APH"/>
    <property type="match status" value="1"/>
</dbReference>